<dbReference type="NCBIfam" id="TIGR01643">
    <property type="entry name" value="YD_repeat_2x"/>
    <property type="match status" value="2"/>
</dbReference>
<dbReference type="PANTHER" id="PTHR32305">
    <property type="match status" value="1"/>
</dbReference>
<dbReference type="Proteomes" id="UP000298551">
    <property type="component" value="Chromosome"/>
</dbReference>
<accession>A0A4D6X8W5</accession>
<name>A0A4D6X8W5_PSEPU</name>
<dbReference type="OrthoDB" id="5862074at2"/>
<gene>
    <name evidence="1" type="ORF">E6B08_17825</name>
</gene>
<dbReference type="InterPro" id="IPR022385">
    <property type="entry name" value="Rhs_assc_core"/>
</dbReference>
<dbReference type="PANTHER" id="PTHR32305:SF15">
    <property type="entry name" value="PROTEIN RHSA-RELATED"/>
    <property type="match status" value="1"/>
</dbReference>
<dbReference type="Gene3D" id="2.180.10.10">
    <property type="entry name" value="RHS repeat-associated core"/>
    <property type="match status" value="2"/>
</dbReference>
<sequence length="1553" mass="171603">MSEKGVSTMNNFDIDAAFINSLVSVNKGTGRCEFSLPLARLLGETSGLPINLTASCLLESAASDLTFDIYPSGTWRATGGGNYPTFGVEVQGVPLSDGRRMSGRAEDDSSHASVGPGYLFDASDFLLKRKKAFPEGADYQNKALKEQTICILHKSGLSELFDCVGAPEESGQSKVLLRCIVDALGKGFHFTWESALDQPRVTEIKDEIGPVLTASWNRDGDVPKLNEIVVYPVGQEKVTYSWEYEDGSITISMKCSDPLVEATYYKITSVDGEKSILTKVAYSDGNHSFPYDSTEKLKWKDGKLHTRTVKLPGAGENSTETYVFSGRKAVVNYHTGKALTATATYEFSEDGSHKITTVVGGATAIKALDLQQDVGKGLVSCRSTYTVDGRTLQDHTSTFDHEGNLVSLESDTEKLEWTYYNNYTRYAVSSEFELSDVDRTINASLLTPWFLLLSNVRPSTNFTSSVVKKFTSIREYATNDYATETFNLPVELGYPGDAVGFCSHIESERFTRKTASAAVDVKITYFGYTKLTPMKNALIDRPHALVLARTLTVLAPQLETIDVSKVQLKIATAAVADMVKALEECAEKTKDDEYISDKFKAAIPGIQQAAKDQSKKNSMGYKLTHWSDSTMAVEEFTYHSDAKKASFGKLASSTSYRLTASGAEIEASRVTVQHTYEIDKKEPRRTTQTTKTTSEAGMVESKQTRDGYGQYLIETVDTQGIKTTYGFSKGRLASEKITQGGTVLQNNNISYALLPQTKSYQIETTGLKGGVQKKFDKFGRATGIWKKSTSDGHWKCVQKIEYTYDGYTCTLYGNAPREINVKLDTLDYDSAGRLQKYIQFDYKDTSKLHSTREVTTVWQADGKSSDQTVLLKDRNGKATEKITQQVSVTSNTEKLVRGNYTQELELGTDERTLILRNYSNDAHLQTKFEFDEFGQLVGSERFKKKGKSLTSLGRDVASYDAFGRLVEAKPHNSTRRAYTYDPLGRLLSQQFNGGVLRYEYAGAASISGATGLTLEAGDKTSRALGSQHWTAWGQLDSQTLNGVENKYTYKGISPIPQNDNQQPAATLPGYISQWDPDTLTYTETCPVGLNATDDTKKTLSTSLQLSVRGKILKMTDIAGRVTAYSYDALGRLLEQRSDACVTVSVYADNGQLQQETIEDIANGRTLTVTYAYDLLGHEVSREFVCDGVSTLKLVRQLTEGRLTKQLLSVNGKQQASDTYTYDQYGRLVSWTADNKSYAYRTDLDVIEQSYKYDELGNVIETKLTGPSATSWSPVMKREFDSKVPGLLAKHSSTTIKSDKKGRWVADHVSYLDNGKVKGSNWLGANYGGNPRVEYTYDDEGRVRALFTTGDDRPRGFQLHYRAGKVYARSQITNNTNMWGGATEKQTILLNESVGCYLSQANVLAPESKASSMTHFELRDAAGTVFASIDSAGNITYHNYSPYGHRPVDPNWDNWLGFKGEVQLPDGGYYLGSYRVYDPLMMSFRTPDSASPFGVGGPAAYVYCGGDPVNFHDPSGHVREEHFSYTFAPPLYTTREFKIGMAVAGIVLAPLGMV</sequence>
<reference evidence="2" key="1">
    <citation type="submission" date="2019-04" db="EMBL/GenBank/DDBJ databases">
        <title>Genome sequence of Pseudomonas putida 1290, an auxin catabolizing strain.</title>
        <authorList>
            <person name="Laird T.S."/>
            <person name="Leveau J.H.J."/>
        </authorList>
    </citation>
    <scope>NUCLEOTIDE SEQUENCE [LARGE SCALE GENOMIC DNA]</scope>
    <source>
        <strain evidence="2">1290</strain>
    </source>
</reference>
<proteinExistence type="predicted"/>
<dbReference type="InterPro" id="IPR006530">
    <property type="entry name" value="YD"/>
</dbReference>
<dbReference type="NCBIfam" id="TIGR03696">
    <property type="entry name" value="Rhs_assc_core"/>
    <property type="match status" value="1"/>
</dbReference>
<evidence type="ECO:0000313" key="2">
    <source>
        <dbReference type="Proteomes" id="UP000298551"/>
    </source>
</evidence>
<evidence type="ECO:0000313" key="1">
    <source>
        <dbReference type="EMBL" id="QCI13116.1"/>
    </source>
</evidence>
<dbReference type="EMBL" id="CP039371">
    <property type="protein sequence ID" value="QCI13116.1"/>
    <property type="molecule type" value="Genomic_DNA"/>
</dbReference>
<dbReference type="InterPro" id="IPR050708">
    <property type="entry name" value="T6SS_VgrG/RHS"/>
</dbReference>
<dbReference type="Pfam" id="PF05593">
    <property type="entry name" value="RHS_repeat"/>
    <property type="match status" value="2"/>
</dbReference>
<protein>
    <submittedName>
        <fullName evidence="1">RHS repeat-associated core domain-containing protein</fullName>
    </submittedName>
</protein>
<organism evidence="1 2">
    <name type="scientific">Pseudomonas putida</name>
    <name type="common">Arthrobacter siderocapsulatus</name>
    <dbReference type="NCBI Taxonomy" id="303"/>
    <lineage>
        <taxon>Bacteria</taxon>
        <taxon>Pseudomonadati</taxon>
        <taxon>Pseudomonadota</taxon>
        <taxon>Gammaproteobacteria</taxon>
        <taxon>Pseudomonadales</taxon>
        <taxon>Pseudomonadaceae</taxon>
        <taxon>Pseudomonas</taxon>
    </lineage>
</organism>
<dbReference type="InterPro" id="IPR031325">
    <property type="entry name" value="RHS_repeat"/>
</dbReference>